<dbReference type="SUPFAM" id="SSF81321">
    <property type="entry name" value="Family A G protein-coupled receptor-like"/>
    <property type="match status" value="1"/>
</dbReference>
<organism evidence="10 11">
    <name type="scientific">Ditylenchus dipsaci</name>
    <dbReference type="NCBI Taxonomy" id="166011"/>
    <lineage>
        <taxon>Eukaryota</taxon>
        <taxon>Metazoa</taxon>
        <taxon>Ecdysozoa</taxon>
        <taxon>Nematoda</taxon>
        <taxon>Chromadorea</taxon>
        <taxon>Rhabditida</taxon>
        <taxon>Tylenchina</taxon>
        <taxon>Tylenchomorpha</taxon>
        <taxon>Sphaerularioidea</taxon>
        <taxon>Anguinidae</taxon>
        <taxon>Anguininae</taxon>
        <taxon>Ditylenchus</taxon>
    </lineage>
</organism>
<evidence type="ECO:0000256" key="7">
    <source>
        <dbReference type="ARBA" id="ARBA00023224"/>
    </source>
</evidence>
<evidence type="ECO:0000256" key="2">
    <source>
        <dbReference type="ARBA" id="ARBA00022692"/>
    </source>
</evidence>
<keyword evidence="6" id="KW-0675">Receptor</keyword>
<dbReference type="GO" id="GO:0005886">
    <property type="term" value="C:plasma membrane"/>
    <property type="evidence" value="ECO:0007669"/>
    <property type="project" value="TreeGrafter"/>
</dbReference>
<evidence type="ECO:0000313" key="10">
    <source>
        <dbReference type="Proteomes" id="UP000887574"/>
    </source>
</evidence>
<feature type="transmembrane region" description="Helical" evidence="8">
    <location>
        <begin position="82"/>
        <end position="101"/>
    </location>
</feature>
<accession>A0A915ENH1</accession>
<proteinExistence type="predicted"/>
<dbReference type="PANTHER" id="PTHR24243:SF208">
    <property type="entry name" value="PYROKININ-1 RECEPTOR"/>
    <property type="match status" value="1"/>
</dbReference>
<keyword evidence="4" id="KW-0297">G-protein coupled receptor</keyword>
<keyword evidence="10" id="KW-1185">Reference proteome</keyword>
<evidence type="ECO:0000313" key="11">
    <source>
        <dbReference type="WBParaSite" id="jg8698"/>
    </source>
</evidence>
<name>A0A915ENH1_9BILA</name>
<evidence type="ECO:0000256" key="4">
    <source>
        <dbReference type="ARBA" id="ARBA00023040"/>
    </source>
</evidence>
<feature type="domain" description="G-protein coupled receptors family 1 profile" evidence="9">
    <location>
        <begin position="61"/>
        <end position="334"/>
    </location>
</feature>
<feature type="transmembrane region" description="Helical" evidence="8">
    <location>
        <begin position="121"/>
        <end position="139"/>
    </location>
</feature>
<dbReference type="PROSITE" id="PS50262">
    <property type="entry name" value="G_PROTEIN_RECEP_F1_2"/>
    <property type="match status" value="1"/>
</dbReference>
<comment type="subcellular location">
    <subcellularLocation>
        <location evidence="1">Membrane</location>
        <topology evidence="1">Multi-pass membrane protein</topology>
    </subcellularLocation>
</comment>
<dbReference type="Gene3D" id="1.20.1070.10">
    <property type="entry name" value="Rhodopsin 7-helix transmembrane proteins"/>
    <property type="match status" value="1"/>
</dbReference>
<protein>
    <submittedName>
        <fullName evidence="11">G-protein coupled receptors family 1 profile domain-containing protein</fullName>
    </submittedName>
</protein>
<evidence type="ECO:0000259" key="9">
    <source>
        <dbReference type="PROSITE" id="PS50262"/>
    </source>
</evidence>
<dbReference type="AlphaFoldDB" id="A0A915ENH1"/>
<dbReference type="PRINTS" id="PR00237">
    <property type="entry name" value="GPCRRHODOPSN"/>
</dbReference>
<keyword evidence="5 8" id="KW-0472">Membrane</keyword>
<dbReference type="Proteomes" id="UP000887574">
    <property type="component" value="Unplaced"/>
</dbReference>
<sequence length="501" mass="56655">MEFSRVSLTSLNLQDCSPLKYVDPNLTQFVIAHLGERCVSPTIFAPTVIIYGLILLLGISGNICTCIVIVRNKSMHQTATNYYLFSLAISDILMLVLGLPMELYGVFDVLYPYRFGEFICKSRAFLIETLASYCFPLRVKVFSTFDRAVKVIVACWISAFIAALPVCWIVVINRLPLPEYVYEKAWLTQITHDNKTIMGTDYCAMDFTRLSAQKNFIYTAFLIFFLLPALLITIVYCHIMISLAGSTQSAMLDSAKQKMRTRKSLLKILVSVVVMFFLCWLPFHVQRLLTIYLNESDSSSFTSSNSAIHSVFNLVFYISGYCYYSNSACNPILYNILSKNYRIAFCQTILSKRWTKKFLRGKYHSSYRSYLYTHQHSQQFAISSKVSTTQPPGFNLTEHKRNCSLQPTSSTNGSFRRGIYQLKPTLSQPLISSSNKSSRNGSLTDSTVTLTSKPARTSIVSLKPETSLLVDKSFEEKWPGCETGIDVIGNLSKTLPLIDDI</sequence>
<reference evidence="11" key="1">
    <citation type="submission" date="2022-11" db="UniProtKB">
        <authorList>
            <consortium name="WormBaseParasite"/>
        </authorList>
    </citation>
    <scope>IDENTIFICATION</scope>
</reference>
<evidence type="ECO:0000256" key="8">
    <source>
        <dbReference type="SAM" id="Phobius"/>
    </source>
</evidence>
<evidence type="ECO:0000256" key="3">
    <source>
        <dbReference type="ARBA" id="ARBA00022989"/>
    </source>
</evidence>
<evidence type="ECO:0000256" key="1">
    <source>
        <dbReference type="ARBA" id="ARBA00004141"/>
    </source>
</evidence>
<feature type="transmembrane region" description="Helical" evidence="8">
    <location>
        <begin position="216"/>
        <end position="244"/>
    </location>
</feature>
<dbReference type="PANTHER" id="PTHR24243">
    <property type="entry name" value="G-PROTEIN COUPLED RECEPTOR"/>
    <property type="match status" value="1"/>
</dbReference>
<feature type="transmembrane region" description="Helical" evidence="8">
    <location>
        <begin position="265"/>
        <end position="283"/>
    </location>
</feature>
<keyword evidence="2 8" id="KW-0812">Transmembrane</keyword>
<evidence type="ECO:0000256" key="5">
    <source>
        <dbReference type="ARBA" id="ARBA00023136"/>
    </source>
</evidence>
<evidence type="ECO:0000256" key="6">
    <source>
        <dbReference type="ARBA" id="ARBA00023170"/>
    </source>
</evidence>
<dbReference type="InterPro" id="IPR017452">
    <property type="entry name" value="GPCR_Rhodpsn_7TM"/>
</dbReference>
<dbReference type="GO" id="GO:0008188">
    <property type="term" value="F:neuropeptide receptor activity"/>
    <property type="evidence" value="ECO:0007669"/>
    <property type="project" value="TreeGrafter"/>
</dbReference>
<feature type="transmembrane region" description="Helical" evidence="8">
    <location>
        <begin position="151"/>
        <end position="172"/>
    </location>
</feature>
<feature type="transmembrane region" description="Helical" evidence="8">
    <location>
        <begin position="49"/>
        <end position="70"/>
    </location>
</feature>
<keyword evidence="7" id="KW-0807">Transducer</keyword>
<keyword evidence="3 8" id="KW-1133">Transmembrane helix</keyword>
<dbReference type="WBParaSite" id="jg8698">
    <property type="protein sequence ID" value="jg8698"/>
    <property type="gene ID" value="jg8698"/>
</dbReference>
<dbReference type="InterPro" id="IPR000276">
    <property type="entry name" value="GPCR_Rhodpsn"/>
</dbReference>
<dbReference type="Pfam" id="PF00001">
    <property type="entry name" value="7tm_1"/>
    <property type="match status" value="1"/>
</dbReference>